<evidence type="ECO:0008006" key="3">
    <source>
        <dbReference type="Google" id="ProtNLM"/>
    </source>
</evidence>
<protein>
    <recommendedName>
        <fullName evidence="3">Capsular polysaccharide biosynthesis protein</fullName>
    </recommendedName>
</protein>
<dbReference type="OrthoDB" id="9782449at2"/>
<accession>A0A4V3BSI7</accession>
<dbReference type="RefSeq" id="WP_133496521.1">
    <property type="nucleotide sequence ID" value="NZ_BMLU01000020.1"/>
</dbReference>
<proteinExistence type="predicted"/>
<organism evidence="1 2">
    <name type="scientific">Stakelama pacifica</name>
    <dbReference type="NCBI Taxonomy" id="517720"/>
    <lineage>
        <taxon>Bacteria</taxon>
        <taxon>Pseudomonadati</taxon>
        <taxon>Pseudomonadota</taxon>
        <taxon>Alphaproteobacteria</taxon>
        <taxon>Sphingomonadales</taxon>
        <taxon>Sphingomonadaceae</taxon>
        <taxon>Stakelama</taxon>
    </lineage>
</organism>
<name>A0A4V3BSI7_9SPHN</name>
<keyword evidence="2" id="KW-1185">Reference proteome</keyword>
<gene>
    <name evidence="1" type="ORF">EV664_11237</name>
</gene>
<dbReference type="Proteomes" id="UP000295493">
    <property type="component" value="Unassembled WGS sequence"/>
</dbReference>
<comment type="caution">
    <text evidence="1">The sequence shown here is derived from an EMBL/GenBank/DDBJ whole genome shotgun (WGS) entry which is preliminary data.</text>
</comment>
<dbReference type="AlphaFoldDB" id="A0A4V3BSI7"/>
<reference evidence="1 2" key="1">
    <citation type="submission" date="2019-03" db="EMBL/GenBank/DDBJ databases">
        <title>Genomic Encyclopedia of Type Strains, Phase IV (KMG-IV): sequencing the most valuable type-strain genomes for metagenomic binning, comparative biology and taxonomic classification.</title>
        <authorList>
            <person name="Goeker M."/>
        </authorList>
    </citation>
    <scope>NUCLEOTIDE SEQUENCE [LARGE SCALE GENOMIC DNA]</scope>
    <source>
        <strain evidence="1 2">DSM 25059</strain>
    </source>
</reference>
<dbReference type="EMBL" id="SNWD01000012">
    <property type="protein sequence ID" value="TDN79558.1"/>
    <property type="molecule type" value="Genomic_DNA"/>
</dbReference>
<evidence type="ECO:0000313" key="2">
    <source>
        <dbReference type="Proteomes" id="UP000295493"/>
    </source>
</evidence>
<sequence length="460" mass="51161">MTSFCFIANYHLTPLQLAVARRLERNGVRCSFVAVNAGLVRDIRAAGWGDEAILYLPFEPEADAPVFLDIPVAFNDLVLADRALRHLPERGLAYLYGAARALQAFFERRAVDVVFSEPTWAHERLAAALCAGTGRKFLVPFTIRYPSGRWGFFEGDDQAGLLPVAGIGTPDAATPENILNAGPPAYLTRNDQLLRNARKFSSRADRIRRFLTRERIDPQDPTHIQSRWHTLLVKGGEEFNRMRYRSVARTSVDAALLATPFVVYALHKQPESSIDVLGRYYEDQAALIRAIWRSLPPGWNLLVKEHTNAIGDRPRRFYRQLGHWPGLKLVEETTPMAPLLDHARAVFTVSGTVAYEAAMKGTAAFTFAPMFFNRFPRCRRVTIEDLREARDVAALIDALPPHDGDAATAALRAIAAHSFPGRFTDVVSDPTVLEEPNVRAITAGMHALIDHLTSSNIGNA</sequence>
<evidence type="ECO:0000313" key="1">
    <source>
        <dbReference type="EMBL" id="TDN79558.1"/>
    </source>
</evidence>
<dbReference type="SUPFAM" id="SSF53756">
    <property type="entry name" value="UDP-Glycosyltransferase/glycogen phosphorylase"/>
    <property type="match status" value="1"/>
</dbReference>